<evidence type="ECO:0000313" key="2">
    <source>
        <dbReference type="Proteomes" id="UP000265520"/>
    </source>
</evidence>
<sequence length="38" mass="4039">MQELVLVLPPARGVTLTAPGAMLRVVGVWLADGHAWRG</sequence>
<dbReference type="EMBL" id="LXQA010730980">
    <property type="protein sequence ID" value="MCI68126.1"/>
    <property type="molecule type" value="Genomic_DNA"/>
</dbReference>
<feature type="non-terminal residue" evidence="1">
    <location>
        <position position="38"/>
    </location>
</feature>
<comment type="caution">
    <text evidence="1">The sequence shown here is derived from an EMBL/GenBank/DDBJ whole genome shotgun (WGS) entry which is preliminary data.</text>
</comment>
<protein>
    <submittedName>
        <fullName evidence="1">Uncharacterized protein</fullName>
    </submittedName>
</protein>
<organism evidence="1 2">
    <name type="scientific">Trifolium medium</name>
    <dbReference type="NCBI Taxonomy" id="97028"/>
    <lineage>
        <taxon>Eukaryota</taxon>
        <taxon>Viridiplantae</taxon>
        <taxon>Streptophyta</taxon>
        <taxon>Embryophyta</taxon>
        <taxon>Tracheophyta</taxon>
        <taxon>Spermatophyta</taxon>
        <taxon>Magnoliopsida</taxon>
        <taxon>eudicotyledons</taxon>
        <taxon>Gunneridae</taxon>
        <taxon>Pentapetalae</taxon>
        <taxon>rosids</taxon>
        <taxon>fabids</taxon>
        <taxon>Fabales</taxon>
        <taxon>Fabaceae</taxon>
        <taxon>Papilionoideae</taxon>
        <taxon>50 kb inversion clade</taxon>
        <taxon>NPAAA clade</taxon>
        <taxon>Hologalegina</taxon>
        <taxon>IRL clade</taxon>
        <taxon>Trifolieae</taxon>
        <taxon>Trifolium</taxon>
    </lineage>
</organism>
<evidence type="ECO:0000313" key="1">
    <source>
        <dbReference type="EMBL" id="MCI68126.1"/>
    </source>
</evidence>
<keyword evidence="2" id="KW-1185">Reference proteome</keyword>
<dbReference type="Proteomes" id="UP000265520">
    <property type="component" value="Unassembled WGS sequence"/>
</dbReference>
<accession>A0A392U6U2</accession>
<proteinExistence type="predicted"/>
<name>A0A392U6U2_9FABA</name>
<reference evidence="1 2" key="1">
    <citation type="journal article" date="2018" name="Front. Plant Sci.">
        <title>Red Clover (Trifolium pratense) and Zigzag Clover (T. medium) - A Picture of Genomic Similarities and Differences.</title>
        <authorList>
            <person name="Dluhosova J."/>
            <person name="Istvanek J."/>
            <person name="Nedelnik J."/>
            <person name="Repkova J."/>
        </authorList>
    </citation>
    <scope>NUCLEOTIDE SEQUENCE [LARGE SCALE GENOMIC DNA]</scope>
    <source>
        <strain evidence="2">cv. 10/8</strain>
        <tissue evidence="1">Leaf</tissue>
    </source>
</reference>
<dbReference type="AlphaFoldDB" id="A0A392U6U2"/>